<gene>
    <name evidence="2" type="ORF">I553_10170</name>
</gene>
<dbReference type="EMBL" id="JAOB01000071">
    <property type="protein sequence ID" value="EUA20439.1"/>
    <property type="molecule type" value="Genomic_DNA"/>
</dbReference>
<sequence length="79" mass="8453">MPARSRSRGRGLLRGLRAVAPVGASRGPLVGEHQQRGVRTGESGEVAHVDQVADQQRIQPGGTNPRAEIFSTLGMCHNR</sequence>
<evidence type="ECO:0000313" key="2">
    <source>
        <dbReference type="EMBL" id="EUA20439.1"/>
    </source>
</evidence>
<feature type="region of interest" description="Disordered" evidence="1">
    <location>
        <begin position="24"/>
        <end position="79"/>
    </location>
</feature>
<comment type="caution">
    <text evidence="2">The sequence shown here is derived from an EMBL/GenBank/DDBJ whole genome shotgun (WGS) entry which is preliminary data.</text>
</comment>
<dbReference type="AlphaFoldDB" id="X7ZM78"/>
<evidence type="ECO:0000256" key="1">
    <source>
        <dbReference type="SAM" id="MobiDB-lite"/>
    </source>
</evidence>
<reference evidence="2" key="1">
    <citation type="submission" date="2014-01" db="EMBL/GenBank/DDBJ databases">
        <authorList>
            <person name="Brown-Elliot B."/>
            <person name="Wallace R."/>
            <person name="Lenaerts A."/>
            <person name="Ordway D."/>
            <person name="DeGroote M.A."/>
            <person name="Parker T."/>
            <person name="Sizemore C."/>
            <person name="Tallon L.J."/>
            <person name="Sadzewicz L.K."/>
            <person name="Sengamalay N."/>
            <person name="Fraser C.M."/>
            <person name="Hine E."/>
            <person name="Shefchek K.A."/>
            <person name="Das S.P."/>
            <person name="Tettelin H."/>
        </authorList>
    </citation>
    <scope>NUCLEOTIDE SEQUENCE [LARGE SCALE GENOMIC DNA]</scope>
    <source>
        <strain evidence="2">4042</strain>
    </source>
</reference>
<protein>
    <submittedName>
        <fullName evidence="2">Uncharacterized protein</fullName>
    </submittedName>
</protein>
<name>X7ZM78_MYCXE</name>
<feature type="compositionally biased region" description="Polar residues" evidence="1">
    <location>
        <begin position="53"/>
        <end position="62"/>
    </location>
</feature>
<accession>X7ZM78</accession>
<proteinExistence type="predicted"/>
<organism evidence="2">
    <name type="scientific">Mycobacterium xenopi 4042</name>
    <dbReference type="NCBI Taxonomy" id="1299334"/>
    <lineage>
        <taxon>Bacteria</taxon>
        <taxon>Bacillati</taxon>
        <taxon>Actinomycetota</taxon>
        <taxon>Actinomycetes</taxon>
        <taxon>Mycobacteriales</taxon>
        <taxon>Mycobacteriaceae</taxon>
        <taxon>Mycobacterium</taxon>
    </lineage>
</organism>